<dbReference type="InterPro" id="IPR052482">
    <property type="entry name" value="mtLSU_mL37"/>
</dbReference>
<evidence type="ECO:0000256" key="1">
    <source>
        <dbReference type="SAM" id="MobiDB-lite"/>
    </source>
</evidence>
<dbReference type="KEGG" id="hazt:108666017"/>
<dbReference type="GO" id="GO:0005739">
    <property type="term" value="C:mitochondrion"/>
    <property type="evidence" value="ECO:0007669"/>
    <property type="project" value="TreeGrafter"/>
</dbReference>
<dbReference type="RefSeq" id="XP_018008311.1">
    <property type="nucleotide sequence ID" value="XM_018152822.1"/>
</dbReference>
<dbReference type="PANTHER" id="PTHR15889:SF2">
    <property type="entry name" value="LARGE RIBOSOMAL SUBUNIT PROTEIN ML37"/>
    <property type="match status" value="1"/>
</dbReference>
<dbReference type="GeneID" id="108666017"/>
<gene>
    <name evidence="3" type="primary">LOC108666017</name>
</gene>
<reference evidence="3" key="1">
    <citation type="submission" date="2025-08" db="UniProtKB">
        <authorList>
            <consortium name="RefSeq"/>
        </authorList>
    </citation>
    <scope>IDENTIFICATION</scope>
    <source>
        <tissue evidence="3">Whole organism</tissue>
    </source>
</reference>
<evidence type="ECO:0000313" key="2">
    <source>
        <dbReference type="Proteomes" id="UP000694843"/>
    </source>
</evidence>
<sequence>MLGLRISELLQVRLTTPLLVGVWGAPLPPVLPAGACDRLVLPPAPPTRGRGTRVEAPTDPLTGPLPDIGPMLPYIGSTLVDNYNLHPTTYCSSAVHPHTVHIHHNAPCLYSPYTPGLNTHQLTALTLLNLYAHALTHAVASNTKIDEHGHLEQPIVVQGVHSHVNMFQPAVFQLNTVGPNCLPLINQTATANNEASNMASDVNKMATDVNKMAPLPQLDKDKMAASSGVRNAFLYRPFEELYMSCDYDETGKPSLKGVNYELVECLRALHES</sequence>
<accession>A0A8B7N3A1</accession>
<organism evidence="2 3">
    <name type="scientific">Hyalella azteca</name>
    <name type="common">Amphipod</name>
    <dbReference type="NCBI Taxonomy" id="294128"/>
    <lineage>
        <taxon>Eukaryota</taxon>
        <taxon>Metazoa</taxon>
        <taxon>Ecdysozoa</taxon>
        <taxon>Arthropoda</taxon>
        <taxon>Crustacea</taxon>
        <taxon>Multicrustacea</taxon>
        <taxon>Malacostraca</taxon>
        <taxon>Eumalacostraca</taxon>
        <taxon>Peracarida</taxon>
        <taxon>Amphipoda</taxon>
        <taxon>Senticaudata</taxon>
        <taxon>Talitrida</taxon>
        <taxon>Talitroidea</taxon>
        <taxon>Hyalellidae</taxon>
        <taxon>Hyalella</taxon>
    </lineage>
</organism>
<dbReference type="Proteomes" id="UP000694843">
    <property type="component" value="Unplaced"/>
</dbReference>
<name>A0A8B7N3A1_HYAAZ</name>
<evidence type="ECO:0000313" key="3">
    <source>
        <dbReference type="RefSeq" id="XP_018008311.1"/>
    </source>
</evidence>
<protein>
    <submittedName>
        <fullName evidence="3">Uncharacterized protein LOC108666017</fullName>
    </submittedName>
</protein>
<feature type="region of interest" description="Disordered" evidence="1">
    <location>
        <begin position="43"/>
        <end position="62"/>
    </location>
</feature>
<dbReference type="AlphaFoldDB" id="A0A8B7N3A1"/>
<dbReference type="PANTHER" id="PTHR15889">
    <property type="entry name" value="MITOCHONDRIAL RIBOSOMAL PROTEIN L37"/>
    <property type="match status" value="1"/>
</dbReference>
<dbReference type="OrthoDB" id="10391436at2759"/>
<keyword evidence="2" id="KW-1185">Reference proteome</keyword>
<proteinExistence type="predicted"/>